<reference evidence="2" key="1">
    <citation type="submission" date="2022-12" db="EMBL/GenBank/DDBJ databases">
        <authorList>
            <person name="Krivoruchko A.V."/>
            <person name="Elkin A."/>
        </authorList>
    </citation>
    <scope>NUCLEOTIDE SEQUENCE</scope>
    <source>
        <strain evidence="2">IEGM 1388</strain>
    </source>
</reference>
<proteinExistence type="predicted"/>
<keyword evidence="3" id="KW-1185">Reference proteome</keyword>
<evidence type="ECO:0000313" key="2">
    <source>
        <dbReference type="EMBL" id="MCZ4550090.1"/>
    </source>
</evidence>
<name>A0ABT4MTT3_GORRU</name>
<accession>A0ABT4MTT3</accession>
<dbReference type="EMBL" id="JAPWIE010000002">
    <property type="protein sequence ID" value="MCZ4550090.1"/>
    <property type="molecule type" value="Genomic_DNA"/>
</dbReference>
<comment type="caution">
    <text evidence="2">The sequence shown here is derived from an EMBL/GenBank/DDBJ whole genome shotgun (WGS) entry which is preliminary data.</text>
</comment>
<dbReference type="RefSeq" id="WP_301570627.1">
    <property type="nucleotide sequence ID" value="NZ_JAPWIE010000002.1"/>
</dbReference>
<dbReference type="Proteomes" id="UP001067235">
    <property type="component" value="Unassembled WGS sequence"/>
</dbReference>
<feature type="region of interest" description="Disordered" evidence="1">
    <location>
        <begin position="1"/>
        <end position="45"/>
    </location>
</feature>
<gene>
    <name evidence="2" type="ORF">O4213_08850</name>
</gene>
<organism evidence="2 3">
    <name type="scientific">Gordonia rubripertincta</name>
    <name type="common">Rhodococcus corallinus</name>
    <dbReference type="NCBI Taxonomy" id="36822"/>
    <lineage>
        <taxon>Bacteria</taxon>
        <taxon>Bacillati</taxon>
        <taxon>Actinomycetota</taxon>
        <taxon>Actinomycetes</taxon>
        <taxon>Mycobacteriales</taxon>
        <taxon>Gordoniaceae</taxon>
        <taxon>Gordonia</taxon>
    </lineage>
</organism>
<protein>
    <submittedName>
        <fullName evidence="2">Uncharacterized protein</fullName>
    </submittedName>
</protein>
<evidence type="ECO:0000313" key="3">
    <source>
        <dbReference type="Proteomes" id="UP001067235"/>
    </source>
</evidence>
<sequence length="60" mass="6194">MSAFDPETVAGGYDWGPGLTPPGLEDAPPSQGGRYRGKAPAATDHNGLRALADELAERKG</sequence>
<evidence type="ECO:0000256" key="1">
    <source>
        <dbReference type="SAM" id="MobiDB-lite"/>
    </source>
</evidence>